<keyword evidence="2" id="KW-1003">Cell membrane</keyword>
<evidence type="ECO:0000256" key="5">
    <source>
        <dbReference type="ARBA" id="ARBA00023136"/>
    </source>
</evidence>
<dbReference type="EMBL" id="CP025688">
    <property type="protein sequence ID" value="QAA23226.1"/>
    <property type="molecule type" value="Genomic_DNA"/>
</dbReference>
<evidence type="ECO:0000256" key="4">
    <source>
        <dbReference type="ARBA" id="ARBA00022989"/>
    </source>
</evidence>
<dbReference type="InterPro" id="IPR010343">
    <property type="entry name" value="ArAE_1"/>
</dbReference>
<comment type="subcellular location">
    <subcellularLocation>
        <location evidence="1">Cell membrane</location>
        <topology evidence="1">Multi-pass membrane protein</topology>
    </subcellularLocation>
</comment>
<gene>
    <name evidence="7" type="ORF">C0674_11780</name>
</gene>
<reference evidence="7 8" key="1">
    <citation type="submission" date="2018-01" db="EMBL/GenBank/DDBJ databases">
        <title>Complete genome sequencing of Sporolactobacillus terrae DLG3.</title>
        <authorList>
            <person name="Nam Y.-D."/>
            <person name="Kang J."/>
            <person name="Chung W.-H."/>
        </authorList>
    </citation>
    <scope>NUCLEOTIDE SEQUENCE [LARGE SCALE GENOMIC DNA]</scope>
    <source>
        <strain evidence="7 8">DLG3</strain>
    </source>
</reference>
<feature type="transmembrane region" description="Helical" evidence="6">
    <location>
        <begin position="108"/>
        <end position="129"/>
    </location>
</feature>
<accession>A0ABX5Q980</accession>
<feature type="transmembrane region" description="Helical" evidence="6">
    <location>
        <begin position="135"/>
        <end position="153"/>
    </location>
</feature>
<evidence type="ECO:0000256" key="2">
    <source>
        <dbReference type="ARBA" id="ARBA00022475"/>
    </source>
</evidence>
<dbReference type="Proteomes" id="UP000285882">
    <property type="component" value="Chromosome"/>
</dbReference>
<evidence type="ECO:0000313" key="8">
    <source>
        <dbReference type="Proteomes" id="UP000285882"/>
    </source>
</evidence>
<keyword evidence="8" id="KW-1185">Reference proteome</keyword>
<evidence type="ECO:0000256" key="3">
    <source>
        <dbReference type="ARBA" id="ARBA00022692"/>
    </source>
</evidence>
<evidence type="ECO:0000256" key="6">
    <source>
        <dbReference type="SAM" id="Phobius"/>
    </source>
</evidence>
<keyword evidence="5 6" id="KW-0472">Membrane</keyword>
<feature type="transmembrane region" description="Helical" evidence="6">
    <location>
        <begin position="67"/>
        <end position="96"/>
    </location>
</feature>
<keyword evidence="4 6" id="KW-1133">Transmembrane helix</keyword>
<dbReference type="PANTHER" id="PTHR30509:SF27">
    <property type="entry name" value="UPF0421 PROTEIN YGAE"/>
    <property type="match status" value="1"/>
</dbReference>
<evidence type="ECO:0000256" key="1">
    <source>
        <dbReference type="ARBA" id="ARBA00004651"/>
    </source>
</evidence>
<sequence length="361" mass="41537">MKRRPTVMHLGARSLKTGVAVTLALMTAMALGMTSPIMAGVAAAMTTRPSVQRSIHAMIQNIYGNLIGALIAVAAVIFFGDTPIVVGLSVVFVIALHLKFNLHHTLTLTMVTVIFIMSSGMSDNVAFLYEGIRRFSMICIGVISATLVNLLIFPPHYENTLYTQILTQTTQLIKWTRLLSGGTSDNRKIKQEMAELDSRKLKIENYYHWYKEERAFRKRIKSVKLRRTVIFREMIHVTQLLHHLLNELDRNENAFRLLPDGFRESLRIQLSGLMTYHERVLLKFDGKIRRKRHEEQARKDYKQSATLARLFFSHLSTEKTDEWLDLLPLISTIIDYNQHIEHLDRLVTSYQAFHQKANQMN</sequence>
<dbReference type="Pfam" id="PF06081">
    <property type="entry name" value="ArAE_1"/>
    <property type="match status" value="1"/>
</dbReference>
<evidence type="ECO:0000313" key="7">
    <source>
        <dbReference type="EMBL" id="QAA23226.1"/>
    </source>
</evidence>
<keyword evidence="3 6" id="KW-0812">Transmembrane</keyword>
<organism evidence="7 8">
    <name type="scientific">Sporolactobacillus terrae</name>
    <dbReference type="NCBI Taxonomy" id="269673"/>
    <lineage>
        <taxon>Bacteria</taxon>
        <taxon>Bacillati</taxon>
        <taxon>Bacillota</taxon>
        <taxon>Bacilli</taxon>
        <taxon>Bacillales</taxon>
        <taxon>Sporolactobacillaceae</taxon>
        <taxon>Sporolactobacillus</taxon>
    </lineage>
</organism>
<dbReference type="PANTHER" id="PTHR30509">
    <property type="entry name" value="P-HYDROXYBENZOIC ACID EFFLUX PUMP SUBUNIT-RELATED"/>
    <property type="match status" value="1"/>
</dbReference>
<protein>
    <submittedName>
        <fullName evidence="7">Aromatic acid exporter family protein</fullName>
    </submittedName>
</protein>
<name>A0ABX5Q980_9BACL</name>
<proteinExistence type="predicted"/>